<evidence type="ECO:0000256" key="3">
    <source>
        <dbReference type="ARBA" id="ARBA00022475"/>
    </source>
</evidence>
<dbReference type="Proteomes" id="UP000613011">
    <property type="component" value="Unassembled WGS sequence"/>
</dbReference>
<comment type="similarity">
    <text evidence="7">Belongs to the TRAP transporter small permease family.</text>
</comment>
<dbReference type="InterPro" id="IPR055348">
    <property type="entry name" value="DctQ"/>
</dbReference>
<keyword evidence="7" id="KW-0997">Cell inner membrane</keyword>
<dbReference type="EMBL" id="JAEQNA010000010">
    <property type="protein sequence ID" value="MBL0422950.1"/>
    <property type="molecule type" value="Genomic_DNA"/>
</dbReference>
<evidence type="ECO:0000256" key="1">
    <source>
        <dbReference type="ARBA" id="ARBA00004651"/>
    </source>
</evidence>
<dbReference type="RefSeq" id="WP_201686078.1">
    <property type="nucleotide sequence ID" value="NZ_JAEQNA010000010.1"/>
</dbReference>
<feature type="transmembrane region" description="Helical" evidence="7">
    <location>
        <begin position="12"/>
        <end position="32"/>
    </location>
</feature>
<keyword evidence="10" id="KW-1185">Reference proteome</keyword>
<comment type="subunit">
    <text evidence="7">The complex comprises the extracytoplasmic solute receptor protein and the two transmembrane proteins.</text>
</comment>
<name>A0A936ZSQ6_9BURK</name>
<evidence type="ECO:0000259" key="8">
    <source>
        <dbReference type="Pfam" id="PF04290"/>
    </source>
</evidence>
<keyword evidence="2 7" id="KW-0813">Transport</keyword>
<proteinExistence type="inferred from homology"/>
<dbReference type="AlphaFoldDB" id="A0A936ZSQ6"/>
<accession>A0A936ZSQ6</accession>
<dbReference type="GO" id="GO:0005886">
    <property type="term" value="C:plasma membrane"/>
    <property type="evidence" value="ECO:0007669"/>
    <property type="project" value="UniProtKB-SubCell"/>
</dbReference>
<comment type="subcellular location">
    <subcellularLocation>
        <location evidence="7">Cell inner membrane</location>
        <topology evidence="7">Multi-pass membrane protein</topology>
    </subcellularLocation>
    <subcellularLocation>
        <location evidence="1">Cell membrane</location>
        <topology evidence="1">Multi-pass membrane protein</topology>
    </subcellularLocation>
</comment>
<evidence type="ECO:0000256" key="4">
    <source>
        <dbReference type="ARBA" id="ARBA00022692"/>
    </source>
</evidence>
<keyword evidence="5 7" id="KW-1133">Transmembrane helix</keyword>
<evidence type="ECO:0000256" key="7">
    <source>
        <dbReference type="RuleBase" id="RU369079"/>
    </source>
</evidence>
<dbReference type="GO" id="GO:0022857">
    <property type="term" value="F:transmembrane transporter activity"/>
    <property type="evidence" value="ECO:0007669"/>
    <property type="project" value="UniProtKB-UniRule"/>
</dbReference>
<sequence length="171" mass="18363">MRLDRLERAAFIGAKALSVVGLGGLCLLAVMTLADGLGRWLFNTSIEGVRDMGGLVIAVAVASCLPMGLIERGHIGVRLWASLGPRWGRAMDTLASVVVLGVMMAMAWQLQSYADKLARARETTWVLQIPAAPFWWVVALILWAAVAVQAVVVLTDFARPAGAVRHAPHHS</sequence>
<evidence type="ECO:0000313" key="9">
    <source>
        <dbReference type="EMBL" id="MBL0422950.1"/>
    </source>
</evidence>
<reference evidence="9" key="1">
    <citation type="submission" date="2021-01" db="EMBL/GenBank/DDBJ databases">
        <title>Ramlibacter sp. strain AW1 16S ribosomal RNA gene Genome sequencing and assembly.</title>
        <authorList>
            <person name="Kang M."/>
        </authorList>
    </citation>
    <scope>NUCLEOTIDE SEQUENCE</scope>
    <source>
        <strain evidence="9">AW1</strain>
    </source>
</reference>
<dbReference type="Pfam" id="PF04290">
    <property type="entry name" value="DctQ"/>
    <property type="match status" value="1"/>
</dbReference>
<protein>
    <recommendedName>
        <fullName evidence="7">TRAP transporter small permease protein</fullName>
    </recommendedName>
</protein>
<feature type="domain" description="Tripartite ATP-independent periplasmic transporters DctQ component" evidence="8">
    <location>
        <begin position="28"/>
        <end position="152"/>
    </location>
</feature>
<comment type="caution">
    <text evidence="9">The sequence shown here is derived from an EMBL/GenBank/DDBJ whole genome shotgun (WGS) entry which is preliminary data.</text>
</comment>
<organism evidence="9 10">
    <name type="scientific">Ramlibacter aurantiacus</name>
    <dbReference type="NCBI Taxonomy" id="2801330"/>
    <lineage>
        <taxon>Bacteria</taxon>
        <taxon>Pseudomonadati</taxon>
        <taxon>Pseudomonadota</taxon>
        <taxon>Betaproteobacteria</taxon>
        <taxon>Burkholderiales</taxon>
        <taxon>Comamonadaceae</taxon>
        <taxon>Ramlibacter</taxon>
    </lineage>
</organism>
<evidence type="ECO:0000256" key="2">
    <source>
        <dbReference type="ARBA" id="ARBA00022448"/>
    </source>
</evidence>
<keyword evidence="4 7" id="KW-0812">Transmembrane</keyword>
<feature type="transmembrane region" description="Helical" evidence="7">
    <location>
        <begin position="91"/>
        <end position="114"/>
    </location>
</feature>
<evidence type="ECO:0000256" key="6">
    <source>
        <dbReference type="ARBA" id="ARBA00023136"/>
    </source>
</evidence>
<keyword evidence="6 7" id="KW-0472">Membrane</keyword>
<feature type="transmembrane region" description="Helical" evidence="7">
    <location>
        <begin position="134"/>
        <end position="155"/>
    </location>
</feature>
<evidence type="ECO:0000313" key="10">
    <source>
        <dbReference type="Proteomes" id="UP000613011"/>
    </source>
</evidence>
<evidence type="ECO:0000256" key="5">
    <source>
        <dbReference type="ARBA" id="ARBA00022989"/>
    </source>
</evidence>
<feature type="transmembrane region" description="Helical" evidence="7">
    <location>
        <begin position="52"/>
        <end position="70"/>
    </location>
</feature>
<comment type="function">
    <text evidence="7">Part of the tripartite ATP-independent periplasmic (TRAP) transport system.</text>
</comment>
<keyword evidence="3" id="KW-1003">Cell membrane</keyword>
<gene>
    <name evidence="9" type="ORF">JI739_21620</name>
</gene>